<reference evidence="1 2" key="1">
    <citation type="submission" date="2019-05" db="EMBL/GenBank/DDBJ databases">
        <title>Another draft genome of Portunus trituberculatus and its Hox gene families provides insights of decapod evolution.</title>
        <authorList>
            <person name="Jeong J.-H."/>
            <person name="Song I."/>
            <person name="Kim S."/>
            <person name="Choi T."/>
            <person name="Kim D."/>
            <person name="Ryu S."/>
            <person name="Kim W."/>
        </authorList>
    </citation>
    <scope>NUCLEOTIDE SEQUENCE [LARGE SCALE GENOMIC DNA]</scope>
    <source>
        <tissue evidence="1">Muscle</tissue>
    </source>
</reference>
<comment type="caution">
    <text evidence="1">The sequence shown here is derived from an EMBL/GenBank/DDBJ whole genome shotgun (WGS) entry which is preliminary data.</text>
</comment>
<dbReference type="Proteomes" id="UP000324222">
    <property type="component" value="Unassembled WGS sequence"/>
</dbReference>
<organism evidence="1 2">
    <name type="scientific">Portunus trituberculatus</name>
    <name type="common">Swimming crab</name>
    <name type="synonym">Neptunus trituberculatus</name>
    <dbReference type="NCBI Taxonomy" id="210409"/>
    <lineage>
        <taxon>Eukaryota</taxon>
        <taxon>Metazoa</taxon>
        <taxon>Ecdysozoa</taxon>
        <taxon>Arthropoda</taxon>
        <taxon>Crustacea</taxon>
        <taxon>Multicrustacea</taxon>
        <taxon>Malacostraca</taxon>
        <taxon>Eumalacostraca</taxon>
        <taxon>Eucarida</taxon>
        <taxon>Decapoda</taxon>
        <taxon>Pleocyemata</taxon>
        <taxon>Brachyura</taxon>
        <taxon>Eubrachyura</taxon>
        <taxon>Portunoidea</taxon>
        <taxon>Portunidae</taxon>
        <taxon>Portuninae</taxon>
        <taxon>Portunus</taxon>
    </lineage>
</organism>
<evidence type="ECO:0000313" key="2">
    <source>
        <dbReference type="Proteomes" id="UP000324222"/>
    </source>
</evidence>
<evidence type="ECO:0000313" key="1">
    <source>
        <dbReference type="EMBL" id="MPC90168.1"/>
    </source>
</evidence>
<name>A0A5B7JB48_PORTR</name>
<dbReference type="EMBL" id="VSRR010083475">
    <property type="protein sequence ID" value="MPC90168.1"/>
    <property type="molecule type" value="Genomic_DNA"/>
</dbReference>
<gene>
    <name evidence="1" type="ORF">E2C01_085141</name>
</gene>
<protein>
    <submittedName>
        <fullName evidence="1">Uncharacterized protein</fullName>
    </submittedName>
</protein>
<sequence>MSLLFPYLGNAMRQIPRCGLSRKWHRVSSRAVGVLGTKQLLSCPVVPLVILLVESA</sequence>
<proteinExistence type="predicted"/>
<keyword evidence="2" id="KW-1185">Reference proteome</keyword>
<dbReference type="AlphaFoldDB" id="A0A5B7JB48"/>
<accession>A0A5B7JB48</accession>